<evidence type="ECO:0000259" key="6">
    <source>
        <dbReference type="Pfam" id="PF03936"/>
    </source>
</evidence>
<evidence type="ECO:0000256" key="3">
    <source>
        <dbReference type="ARBA" id="ARBA00022842"/>
    </source>
</evidence>
<dbReference type="InterPro" id="IPR050148">
    <property type="entry name" value="Terpene_synthase-like"/>
</dbReference>
<dbReference type="Gene3D" id="1.50.10.130">
    <property type="entry name" value="Terpene synthase, N-terminal domain"/>
    <property type="match status" value="1"/>
</dbReference>
<dbReference type="SUPFAM" id="SSF48239">
    <property type="entry name" value="Terpenoid cyclases/Protein prenyltransferases"/>
    <property type="match status" value="2"/>
</dbReference>
<proteinExistence type="predicted"/>
<evidence type="ECO:0000256" key="4">
    <source>
        <dbReference type="ARBA" id="ARBA00023239"/>
    </source>
</evidence>
<dbReference type="GO" id="GO:0016102">
    <property type="term" value="P:diterpenoid biosynthetic process"/>
    <property type="evidence" value="ECO:0007669"/>
    <property type="project" value="InterPro"/>
</dbReference>
<dbReference type="PANTHER" id="PTHR31739:SF3">
    <property type="entry name" value="ENT-KAUR-16-ENE SYNTHASE, CHLOROPLASTIC"/>
    <property type="match status" value="1"/>
</dbReference>
<dbReference type="InterPro" id="IPR008930">
    <property type="entry name" value="Terpenoid_cyclase/PrenylTrfase"/>
</dbReference>
<dbReference type="FunFam" id="1.10.600.10:FF:000005">
    <property type="entry name" value="Ent-kaur-16-ene synthase, chloroplastic"/>
    <property type="match status" value="1"/>
</dbReference>
<dbReference type="InterPro" id="IPR044814">
    <property type="entry name" value="Terpene_cyclase_plant_C1"/>
</dbReference>
<keyword evidence="2" id="KW-0479">Metal-binding</keyword>
<keyword evidence="8" id="KW-1185">Reference proteome</keyword>
<protein>
    <submittedName>
        <fullName evidence="7">Ent-kaur-16-ene synthase, chloroplastic isoform X1</fullName>
    </submittedName>
</protein>
<feature type="domain" description="Terpene synthase N-terminal" evidence="5">
    <location>
        <begin position="222"/>
        <end position="421"/>
    </location>
</feature>
<dbReference type="SUPFAM" id="SSF48576">
    <property type="entry name" value="Terpenoid synthases"/>
    <property type="match status" value="1"/>
</dbReference>
<sequence>MQLFCGGGGGGGARNPNIPSTNIEHMDHGLKIYRSVNIPAQCAIGAKERIREALHKVELSVSSYDTAWVAMVPSPRSLNSPCFPECVDWILDNQHPSGSWGLPHSHLFLIKDALSSTLACILALRRWNVGEEHIKKGLRYIGSNFSSISDRKSHTPIGFDIIFPNMIVHAKEMGLDLPMHQTDMDTMCRIREMELKRGSGGHSEGAKAYHAYVAEGLSELHDWKEVMKFQKKNGSLFNSPSATAATLIHAQDEKSLNYLRSLVRKFGNAVPTIYPIDMYTHLCTIDNLERFGISRHFSSDIKCILDKIYSQHNRCWVENDEEIYSDIATCAMAFRILRMNGYDVSSDGLALFDEANHFNNSVQGYLRDMTSVVELYKASEIKILTNDQTLQKVNSWSSRYLKEELSSGVNPDVISQEVDFVLKYPFYANLERLEHKRNIEHYNVESFCLLKTSYINCITSNKDLVKVAVDDFNLCQSMYRKELEHIESWVKANKLDQLDFSRQKQAYCYFSAAAALFPPEMSDARICWAKNSVLTTVVDDFFDIGGTKEELVNFVTLVKKWDGNHEEEFCSERVRTIFSALYSTIHELGAKAWALQKRSITKHIIEIWLSLIESMMEEFDWQRNKLVPTLDEYMKNAYISFALGPIVLPSLYFVGPELSEDIIRNPEYHKLYYLMSTCGRLLNDIQGSERDVKEGKLTSLTLRTEHGYGSPSIDEAKREIDGLINSSRTELLKLVLQSEGSVVPRACKDLFWKMCRVLHVFYMRTDGFSSPKEMVAAVSAVIREPLNVDHLQLFEEKKCAATL</sequence>
<organism evidence="7 8">
    <name type="scientific">Iris pallida</name>
    <name type="common">Sweet iris</name>
    <dbReference type="NCBI Taxonomy" id="29817"/>
    <lineage>
        <taxon>Eukaryota</taxon>
        <taxon>Viridiplantae</taxon>
        <taxon>Streptophyta</taxon>
        <taxon>Embryophyta</taxon>
        <taxon>Tracheophyta</taxon>
        <taxon>Spermatophyta</taxon>
        <taxon>Magnoliopsida</taxon>
        <taxon>Liliopsida</taxon>
        <taxon>Asparagales</taxon>
        <taxon>Iridaceae</taxon>
        <taxon>Iridoideae</taxon>
        <taxon>Irideae</taxon>
        <taxon>Iris</taxon>
    </lineage>
</organism>
<evidence type="ECO:0000313" key="7">
    <source>
        <dbReference type="EMBL" id="KAJ6849366.1"/>
    </source>
</evidence>
<name>A0AAX6I7X2_IRIPA</name>
<dbReference type="AlphaFoldDB" id="A0AAX6I7X2"/>
<keyword evidence="4" id="KW-0456">Lyase</keyword>
<dbReference type="FunFam" id="1.50.10.130:FF:000002">
    <property type="entry name" value="Ent-copalyl diphosphate synthase, chloroplastic"/>
    <property type="match status" value="1"/>
</dbReference>
<keyword evidence="3" id="KW-0460">Magnesium</keyword>
<dbReference type="Gene3D" id="1.10.600.10">
    <property type="entry name" value="Farnesyl Diphosphate Synthase"/>
    <property type="match status" value="1"/>
</dbReference>
<comment type="cofactor">
    <cofactor evidence="1">
        <name>Mg(2+)</name>
        <dbReference type="ChEBI" id="CHEBI:18420"/>
    </cofactor>
</comment>
<evidence type="ECO:0000259" key="5">
    <source>
        <dbReference type="Pfam" id="PF01397"/>
    </source>
</evidence>
<comment type="caution">
    <text evidence="7">The sequence shown here is derived from an EMBL/GenBank/DDBJ whole genome shotgun (WGS) entry which is preliminary data.</text>
</comment>
<accession>A0AAX6I7X2</accession>
<dbReference type="Gene3D" id="1.50.10.160">
    <property type="match status" value="1"/>
</dbReference>
<dbReference type="InterPro" id="IPR005630">
    <property type="entry name" value="Terpene_synthase_metal-bd"/>
</dbReference>
<dbReference type="InterPro" id="IPR001906">
    <property type="entry name" value="Terpene_synth_N"/>
</dbReference>
<evidence type="ECO:0000256" key="2">
    <source>
        <dbReference type="ARBA" id="ARBA00022723"/>
    </source>
</evidence>
<dbReference type="Pfam" id="PF03936">
    <property type="entry name" value="Terpene_synth_C"/>
    <property type="match status" value="1"/>
</dbReference>
<dbReference type="GO" id="GO:0000287">
    <property type="term" value="F:magnesium ion binding"/>
    <property type="evidence" value="ECO:0007669"/>
    <property type="project" value="InterPro"/>
</dbReference>
<gene>
    <name evidence="7" type="ORF">M6B38_270255</name>
</gene>
<dbReference type="Pfam" id="PF01397">
    <property type="entry name" value="Terpene_synth"/>
    <property type="match status" value="1"/>
</dbReference>
<dbReference type="FunFam" id="1.50.10.160:FF:000002">
    <property type="entry name" value="cis-abienol synthase, chloroplastic"/>
    <property type="match status" value="1"/>
</dbReference>
<dbReference type="PANTHER" id="PTHR31739">
    <property type="entry name" value="ENT-COPALYL DIPHOSPHATE SYNTHASE, CHLOROPLASTIC"/>
    <property type="match status" value="1"/>
</dbReference>
<dbReference type="GO" id="GO:0010333">
    <property type="term" value="F:terpene synthase activity"/>
    <property type="evidence" value="ECO:0007669"/>
    <property type="project" value="InterPro"/>
</dbReference>
<dbReference type="InterPro" id="IPR008949">
    <property type="entry name" value="Isoprenoid_synthase_dom_sf"/>
</dbReference>
<feature type="domain" description="Terpene synthase metal-binding" evidence="6">
    <location>
        <begin position="495"/>
        <end position="729"/>
    </location>
</feature>
<dbReference type="InterPro" id="IPR036965">
    <property type="entry name" value="Terpene_synth_N_sf"/>
</dbReference>
<evidence type="ECO:0000256" key="1">
    <source>
        <dbReference type="ARBA" id="ARBA00001946"/>
    </source>
</evidence>
<dbReference type="SFLD" id="SFLDG01014">
    <property type="entry name" value="Terpene_Cyclase_Like_1_N-term"/>
    <property type="match status" value="1"/>
</dbReference>
<dbReference type="Proteomes" id="UP001140949">
    <property type="component" value="Unassembled WGS sequence"/>
</dbReference>
<dbReference type="CDD" id="cd00684">
    <property type="entry name" value="Terpene_cyclase_plant_C1"/>
    <property type="match status" value="1"/>
</dbReference>
<dbReference type="EMBL" id="JANAVB010003599">
    <property type="protein sequence ID" value="KAJ6849366.1"/>
    <property type="molecule type" value="Genomic_DNA"/>
</dbReference>
<reference evidence="7" key="1">
    <citation type="journal article" date="2023" name="GigaByte">
        <title>Genome assembly of the bearded iris, Iris pallida Lam.</title>
        <authorList>
            <person name="Bruccoleri R.E."/>
            <person name="Oakeley E.J."/>
            <person name="Faust A.M.E."/>
            <person name="Altorfer M."/>
            <person name="Dessus-Babus S."/>
            <person name="Burckhardt D."/>
            <person name="Oertli M."/>
            <person name="Naumann U."/>
            <person name="Petersen F."/>
            <person name="Wong J."/>
        </authorList>
    </citation>
    <scope>NUCLEOTIDE SEQUENCE</scope>
    <source>
        <strain evidence="7">GSM-AAB239-AS_SAM_17_03QT</strain>
    </source>
</reference>
<reference evidence="7" key="2">
    <citation type="submission" date="2023-04" db="EMBL/GenBank/DDBJ databases">
        <authorList>
            <person name="Bruccoleri R.E."/>
            <person name="Oakeley E.J."/>
            <person name="Faust A.-M."/>
            <person name="Dessus-Babus S."/>
            <person name="Altorfer M."/>
            <person name="Burckhardt D."/>
            <person name="Oertli M."/>
            <person name="Naumann U."/>
            <person name="Petersen F."/>
            <person name="Wong J."/>
        </authorList>
    </citation>
    <scope>NUCLEOTIDE SEQUENCE</scope>
    <source>
        <strain evidence="7">GSM-AAB239-AS_SAM_17_03QT</strain>
        <tissue evidence="7">Leaf</tissue>
    </source>
</reference>
<evidence type="ECO:0000313" key="8">
    <source>
        <dbReference type="Proteomes" id="UP001140949"/>
    </source>
</evidence>